<evidence type="ECO:0008006" key="3">
    <source>
        <dbReference type="Google" id="ProtNLM"/>
    </source>
</evidence>
<protein>
    <recommendedName>
        <fullName evidence="3">DUF2007 domain-containing protein</fullName>
    </recommendedName>
</protein>
<proteinExistence type="predicted"/>
<gene>
    <name evidence="1" type="ORF">EVG15_10015</name>
</gene>
<comment type="caution">
    <text evidence="1">The sequence shown here is derived from an EMBL/GenBank/DDBJ whole genome shotgun (WGS) entry which is preliminary data.</text>
</comment>
<evidence type="ECO:0000313" key="1">
    <source>
        <dbReference type="EMBL" id="RZD17647.1"/>
    </source>
</evidence>
<evidence type="ECO:0000313" key="2">
    <source>
        <dbReference type="Proteomes" id="UP000319296"/>
    </source>
</evidence>
<name>A0A519BK53_9DELT</name>
<accession>A0A519BK53</accession>
<reference evidence="1 2" key="1">
    <citation type="journal article" date="2019" name="ISME J.">
        <title>Insights into ecological role of a new deltaproteobacterial order Candidatus Acidulodesulfobacterales by metagenomics and metatranscriptomics.</title>
        <authorList>
            <person name="Tan S."/>
            <person name="Liu J."/>
            <person name="Fang Y."/>
            <person name="Hedlund B.P."/>
            <person name="Lian Z.H."/>
            <person name="Huang L.Y."/>
            <person name="Li J.T."/>
            <person name="Huang L.N."/>
            <person name="Li W.J."/>
            <person name="Jiang H.C."/>
            <person name="Dong H.L."/>
            <person name="Shu W.S."/>
        </authorList>
    </citation>
    <scope>NUCLEOTIDE SEQUENCE [LARGE SCALE GENOMIC DNA]</scope>
    <source>
        <strain evidence="1">AP1</strain>
    </source>
</reference>
<dbReference type="EMBL" id="SGBB01000027">
    <property type="protein sequence ID" value="RZD17647.1"/>
    <property type="molecule type" value="Genomic_DNA"/>
</dbReference>
<dbReference type="Proteomes" id="UP000319296">
    <property type="component" value="Unassembled WGS sequence"/>
</dbReference>
<dbReference type="AlphaFoldDB" id="A0A519BK53"/>
<organism evidence="1 2">
    <name type="scientific">Candidatus Acididesulfobacter diazotrophicus</name>
    <dbReference type="NCBI Taxonomy" id="2597226"/>
    <lineage>
        <taxon>Bacteria</taxon>
        <taxon>Deltaproteobacteria</taxon>
        <taxon>Candidatus Acidulodesulfobacterales</taxon>
        <taxon>Candidatus Acididesulfobacter</taxon>
    </lineage>
</organism>
<sequence length="81" mass="8853">MAKISSVGTIYNAPIRVDYISGDFAKAEDALKKSKIAIVGRNVASITPYHATIFVNLEDEENAKKILKGAGITMHPIEPYF</sequence>